<evidence type="ECO:0000256" key="7">
    <source>
        <dbReference type="ARBA" id="ARBA00023065"/>
    </source>
</evidence>
<keyword evidence="6" id="KW-0915">Sodium</keyword>
<gene>
    <name evidence="12" type="ORF">OKIOD_LOCUS15254</name>
</gene>
<dbReference type="Pfam" id="PF00858">
    <property type="entry name" value="ASC"/>
    <property type="match status" value="1"/>
</dbReference>
<evidence type="ECO:0000256" key="5">
    <source>
        <dbReference type="ARBA" id="ARBA00022989"/>
    </source>
</evidence>
<evidence type="ECO:0000313" key="13">
    <source>
        <dbReference type="Proteomes" id="UP001158576"/>
    </source>
</evidence>
<keyword evidence="5" id="KW-1133">Transmembrane helix</keyword>
<evidence type="ECO:0000256" key="9">
    <source>
        <dbReference type="ARBA" id="ARBA00023201"/>
    </source>
</evidence>
<dbReference type="EMBL" id="OU015567">
    <property type="protein sequence ID" value="CAG5112254.1"/>
    <property type="molecule type" value="Genomic_DNA"/>
</dbReference>
<proteinExistence type="inferred from homology"/>
<organism evidence="12 13">
    <name type="scientific">Oikopleura dioica</name>
    <name type="common">Tunicate</name>
    <dbReference type="NCBI Taxonomy" id="34765"/>
    <lineage>
        <taxon>Eukaryota</taxon>
        <taxon>Metazoa</taxon>
        <taxon>Chordata</taxon>
        <taxon>Tunicata</taxon>
        <taxon>Appendicularia</taxon>
        <taxon>Copelata</taxon>
        <taxon>Oikopleuridae</taxon>
        <taxon>Oikopleura</taxon>
    </lineage>
</organism>
<evidence type="ECO:0000256" key="4">
    <source>
        <dbReference type="ARBA" id="ARBA00022692"/>
    </source>
</evidence>
<evidence type="ECO:0000313" key="12">
    <source>
        <dbReference type="EMBL" id="CAG5112254.1"/>
    </source>
</evidence>
<name>A0ABN7T803_OIKDI</name>
<evidence type="ECO:0000256" key="10">
    <source>
        <dbReference type="ARBA" id="ARBA00023303"/>
    </source>
</evidence>
<evidence type="ECO:0000256" key="8">
    <source>
        <dbReference type="ARBA" id="ARBA00023136"/>
    </source>
</evidence>
<evidence type="ECO:0000256" key="3">
    <source>
        <dbReference type="ARBA" id="ARBA00022461"/>
    </source>
</evidence>
<keyword evidence="7 11" id="KW-0406">Ion transport</keyword>
<keyword evidence="2 11" id="KW-0813">Transport</keyword>
<keyword evidence="13" id="KW-1185">Reference proteome</keyword>
<dbReference type="InterPro" id="IPR001873">
    <property type="entry name" value="ENaC"/>
</dbReference>
<keyword evidence="4 11" id="KW-0812">Transmembrane</keyword>
<protein>
    <submittedName>
        <fullName evidence="12">Oidioi.mRNA.OKI2018_I69.chr2.g6489.t1.cds</fullName>
    </submittedName>
</protein>
<reference evidence="12 13" key="1">
    <citation type="submission" date="2021-04" db="EMBL/GenBank/DDBJ databases">
        <authorList>
            <person name="Bliznina A."/>
        </authorList>
    </citation>
    <scope>NUCLEOTIDE SEQUENCE [LARGE SCALE GENOMIC DNA]</scope>
</reference>
<comment type="subcellular location">
    <subcellularLocation>
        <location evidence="1">Membrane</location>
        <topology evidence="1">Multi-pass membrane protein</topology>
    </subcellularLocation>
</comment>
<comment type="similarity">
    <text evidence="11">Belongs to the amiloride-sensitive sodium channel (TC 1.A.6) family.</text>
</comment>
<dbReference type="Proteomes" id="UP001158576">
    <property type="component" value="Chromosome 2"/>
</dbReference>
<keyword evidence="10 11" id="KW-0407">Ion channel</keyword>
<keyword evidence="3 11" id="KW-0894">Sodium channel</keyword>
<evidence type="ECO:0000256" key="1">
    <source>
        <dbReference type="ARBA" id="ARBA00004141"/>
    </source>
</evidence>
<sequence length="225" mass="25822">MQNITGLLYSGADTPAELFDSYHNGILPLSQFIKSEFTAKKIPDEKKRADMMNSFIHLVPYTDLLKNTSVYNFIEETSSDFHVYACRVGPEDCSKQWKSAHFQEGKCKVFNPMINVSTLNIVVGYEGDDWGPGWTNFMEGLSMFYTANYQKILNFRKSLQVTSKSIPIVKLVQQKKQMLGAPYSICRHQNEGRLKFLPENTTYTEKHCIFECKIQMAKLKISLLT</sequence>
<accession>A0ABN7T803</accession>
<keyword evidence="8" id="KW-0472">Membrane</keyword>
<evidence type="ECO:0000256" key="2">
    <source>
        <dbReference type="ARBA" id="ARBA00022448"/>
    </source>
</evidence>
<evidence type="ECO:0000256" key="11">
    <source>
        <dbReference type="RuleBase" id="RU000679"/>
    </source>
</evidence>
<evidence type="ECO:0000256" key="6">
    <source>
        <dbReference type="ARBA" id="ARBA00023053"/>
    </source>
</evidence>
<keyword evidence="9 11" id="KW-0739">Sodium transport</keyword>